<name>A0A381ZND1_9ZZZZ</name>
<accession>A0A381ZND1</accession>
<dbReference type="AlphaFoldDB" id="A0A381ZND1"/>
<organism evidence="1">
    <name type="scientific">marine metagenome</name>
    <dbReference type="NCBI Taxonomy" id="408172"/>
    <lineage>
        <taxon>unclassified sequences</taxon>
        <taxon>metagenomes</taxon>
        <taxon>ecological metagenomes</taxon>
    </lineage>
</organism>
<dbReference type="InterPro" id="IPR032710">
    <property type="entry name" value="NTF2-like_dom_sf"/>
</dbReference>
<proteinExistence type="predicted"/>
<gene>
    <name evidence="1" type="ORF">METZ01_LOCUS143629</name>
</gene>
<dbReference type="Gene3D" id="3.10.450.50">
    <property type="match status" value="1"/>
</dbReference>
<sequence>MMSKKKIVDIAYELKRAFEEKDLKAIENIYSDDIVVWHNYDQLERNRHHSLESAKWVASEIDNFSIDECNIFPIRGGFIQQCVFRGFYKSTGKEMETHAMIRVYCRKDKVFRIEDYSDPRQGSVPDLN</sequence>
<evidence type="ECO:0000313" key="1">
    <source>
        <dbReference type="EMBL" id="SVA90775.1"/>
    </source>
</evidence>
<evidence type="ECO:0008006" key="2">
    <source>
        <dbReference type="Google" id="ProtNLM"/>
    </source>
</evidence>
<dbReference type="SUPFAM" id="SSF54427">
    <property type="entry name" value="NTF2-like"/>
    <property type="match status" value="1"/>
</dbReference>
<dbReference type="EMBL" id="UINC01022014">
    <property type="protein sequence ID" value="SVA90775.1"/>
    <property type="molecule type" value="Genomic_DNA"/>
</dbReference>
<reference evidence="1" key="1">
    <citation type="submission" date="2018-05" db="EMBL/GenBank/DDBJ databases">
        <authorList>
            <person name="Lanie J.A."/>
            <person name="Ng W.-L."/>
            <person name="Kazmierczak K.M."/>
            <person name="Andrzejewski T.M."/>
            <person name="Davidsen T.M."/>
            <person name="Wayne K.J."/>
            <person name="Tettelin H."/>
            <person name="Glass J.I."/>
            <person name="Rusch D."/>
            <person name="Podicherti R."/>
            <person name="Tsui H.-C.T."/>
            <person name="Winkler M.E."/>
        </authorList>
    </citation>
    <scope>NUCLEOTIDE SEQUENCE</scope>
</reference>
<protein>
    <recommendedName>
        <fullName evidence="2">DUF4440 domain-containing protein</fullName>
    </recommendedName>
</protein>